<evidence type="ECO:0000256" key="1">
    <source>
        <dbReference type="SAM" id="SignalP"/>
    </source>
</evidence>
<keyword evidence="1" id="KW-0732">Signal</keyword>
<gene>
    <name evidence="2" type="ORF">HDU87_001497</name>
</gene>
<sequence>MIWPTPSIGASLGPAFNSVLAAGLSLVHHLLQNDRVVRNYCLRCLPIAPFNPPPHLELEDVEDLTTAPGGPAMLTPTQIRTQIAANWPILRVSDATEREGWDGLTKLNPAGPDTVLIARHMFPSATGVRCKLTAPPLDRQRACFTEITWVSTVAKLQRTVFWPKMARDVRAYVLRRNRVSPHHGAGRRVVQRVIFVADNRTVSIDNNKCNAARNGPVLHGSLKLDKLVGGRPEAIAMVCQAPSEELRLVPIAHLANLLTASFWNGNPGSGQIKLPTTGLLVPGREGRVGGRLGRRYIVRVPEEGKSCSPAPPSPTNPNPVPAGIALPEYRYHTGAFGALLFAFTPS</sequence>
<proteinExistence type="predicted"/>
<dbReference type="EMBL" id="JADGJQ010000136">
    <property type="protein sequence ID" value="KAJ3167524.1"/>
    <property type="molecule type" value="Genomic_DNA"/>
</dbReference>
<feature type="chain" id="PRO_5042196570" evidence="1">
    <location>
        <begin position="22"/>
        <end position="346"/>
    </location>
</feature>
<comment type="caution">
    <text evidence="2">The sequence shown here is derived from an EMBL/GenBank/DDBJ whole genome shotgun (WGS) entry which is preliminary data.</text>
</comment>
<organism evidence="2 3">
    <name type="scientific">Geranomyces variabilis</name>
    <dbReference type="NCBI Taxonomy" id="109894"/>
    <lineage>
        <taxon>Eukaryota</taxon>
        <taxon>Fungi</taxon>
        <taxon>Fungi incertae sedis</taxon>
        <taxon>Chytridiomycota</taxon>
        <taxon>Chytridiomycota incertae sedis</taxon>
        <taxon>Chytridiomycetes</taxon>
        <taxon>Spizellomycetales</taxon>
        <taxon>Powellomycetaceae</taxon>
        <taxon>Geranomyces</taxon>
    </lineage>
</organism>
<dbReference type="Proteomes" id="UP001212152">
    <property type="component" value="Unassembled WGS sequence"/>
</dbReference>
<name>A0AAD5TB30_9FUNG</name>
<accession>A0AAD5TB30</accession>
<evidence type="ECO:0000313" key="2">
    <source>
        <dbReference type="EMBL" id="KAJ3167524.1"/>
    </source>
</evidence>
<feature type="signal peptide" evidence="1">
    <location>
        <begin position="1"/>
        <end position="21"/>
    </location>
</feature>
<keyword evidence="3" id="KW-1185">Reference proteome</keyword>
<protein>
    <submittedName>
        <fullName evidence="2">Uncharacterized protein</fullName>
    </submittedName>
</protein>
<dbReference type="AlphaFoldDB" id="A0AAD5TB30"/>
<reference evidence="2" key="1">
    <citation type="submission" date="2020-05" db="EMBL/GenBank/DDBJ databases">
        <title>Phylogenomic resolution of chytrid fungi.</title>
        <authorList>
            <person name="Stajich J.E."/>
            <person name="Amses K."/>
            <person name="Simmons R."/>
            <person name="Seto K."/>
            <person name="Myers J."/>
            <person name="Bonds A."/>
            <person name="Quandt C.A."/>
            <person name="Barry K."/>
            <person name="Liu P."/>
            <person name="Grigoriev I."/>
            <person name="Longcore J.E."/>
            <person name="James T.Y."/>
        </authorList>
    </citation>
    <scope>NUCLEOTIDE SEQUENCE</scope>
    <source>
        <strain evidence="2">JEL0379</strain>
    </source>
</reference>
<evidence type="ECO:0000313" key="3">
    <source>
        <dbReference type="Proteomes" id="UP001212152"/>
    </source>
</evidence>